<evidence type="ECO:0000313" key="2">
    <source>
        <dbReference type="Proteomes" id="UP001061991"/>
    </source>
</evidence>
<organism evidence="1 2">
    <name type="scientific">Phyllobacterium zundukense</name>
    <dbReference type="NCBI Taxonomy" id="1867719"/>
    <lineage>
        <taxon>Bacteria</taxon>
        <taxon>Pseudomonadati</taxon>
        <taxon>Pseudomonadota</taxon>
        <taxon>Alphaproteobacteria</taxon>
        <taxon>Hyphomicrobiales</taxon>
        <taxon>Phyllobacteriaceae</taxon>
        <taxon>Phyllobacterium</taxon>
    </lineage>
</organism>
<reference evidence="1" key="1">
    <citation type="submission" date="2022-09" db="EMBL/GenBank/DDBJ databases">
        <title>Interaction between co-microsymbionts with complementary sets of symbiotic genes in legume-rhizobium systems.</title>
        <authorList>
            <person name="Safronova V."/>
            <person name="Sazanova A."/>
            <person name="Afonin A."/>
            <person name="Chirak E."/>
        </authorList>
    </citation>
    <scope>NUCLEOTIDE SEQUENCE</scope>
    <source>
        <strain evidence="1">A18/3m</strain>
    </source>
</reference>
<evidence type="ECO:0000313" key="1">
    <source>
        <dbReference type="EMBL" id="UXN58671.1"/>
    </source>
</evidence>
<accession>A0ACD4CYG4</accession>
<gene>
    <name evidence="1" type="ORF">N8E88_11860</name>
</gene>
<dbReference type="Proteomes" id="UP001061991">
    <property type="component" value="Plasmid p_unnamed1"/>
</dbReference>
<keyword evidence="1" id="KW-0378">Hydrolase</keyword>
<protein>
    <submittedName>
        <fullName evidence="1">Adenine nucleotide alpha hydrolase</fullName>
    </submittedName>
</protein>
<sequence length="266" mass="28742">MRKRLEDILVAIGPLTVAVSGGVDSMTLAAAAHLLTGRNGVNMVHAASPAVPPEATQRARDWAGRENWDLQVVDAGEFADANYRSNPVNRCFFCKGNLYGTIARYSSRQIVSGANVDDLGEYRPGLDAARDHGVRHPYVEAGMYKNEVRQLARELGLGDVAELASSPCLASRVETSIRIEPETLGFIHAVETFLAEKLKPRTVRCRVRSTGVVVELDAASLQLLTVADSALLETSIMSFLPPNLAGKSLAFEPYRNGSAFLRTGTS</sequence>
<proteinExistence type="predicted"/>
<dbReference type="EMBL" id="CP104972">
    <property type="protein sequence ID" value="UXN58671.1"/>
    <property type="molecule type" value="Genomic_DNA"/>
</dbReference>
<name>A0ACD4CYG4_9HYPH</name>
<keyword evidence="2" id="KW-1185">Reference proteome</keyword>
<keyword evidence="1" id="KW-0614">Plasmid</keyword>
<geneLocation type="plasmid" evidence="1 2">
    <name>p_unnamed1</name>
</geneLocation>